<organism evidence="6 7">
    <name type="scientific">Spelaeicoccus albus</name>
    <dbReference type="NCBI Taxonomy" id="1280376"/>
    <lineage>
        <taxon>Bacteria</taxon>
        <taxon>Bacillati</taxon>
        <taxon>Actinomycetota</taxon>
        <taxon>Actinomycetes</taxon>
        <taxon>Micrococcales</taxon>
        <taxon>Brevibacteriaceae</taxon>
        <taxon>Spelaeicoccus</taxon>
    </lineage>
</organism>
<feature type="domain" description="HTH rpiR-type" evidence="4">
    <location>
        <begin position="13"/>
        <end position="89"/>
    </location>
</feature>
<dbReference type="InterPro" id="IPR001347">
    <property type="entry name" value="SIS_dom"/>
</dbReference>
<dbReference type="PROSITE" id="PS51071">
    <property type="entry name" value="HTH_RPIR"/>
    <property type="match status" value="1"/>
</dbReference>
<evidence type="ECO:0000313" key="7">
    <source>
        <dbReference type="Proteomes" id="UP000539111"/>
    </source>
</evidence>
<dbReference type="PROSITE" id="PS51464">
    <property type="entry name" value="SIS"/>
    <property type="match status" value="1"/>
</dbReference>
<keyword evidence="2 6" id="KW-0238">DNA-binding</keyword>
<gene>
    <name evidence="6" type="ORF">BJY26_001597</name>
</gene>
<reference evidence="6 7" key="1">
    <citation type="submission" date="2020-07" db="EMBL/GenBank/DDBJ databases">
        <title>Sequencing the genomes of 1000 actinobacteria strains.</title>
        <authorList>
            <person name="Klenk H.-P."/>
        </authorList>
    </citation>
    <scope>NUCLEOTIDE SEQUENCE [LARGE SCALE GENOMIC DNA]</scope>
    <source>
        <strain evidence="6 7">DSM 26341</strain>
    </source>
</reference>
<protein>
    <submittedName>
        <fullName evidence="6">DNA-binding MurR/RpiR family transcriptional regulator</fullName>
    </submittedName>
</protein>
<feature type="domain" description="SIS" evidence="5">
    <location>
        <begin position="139"/>
        <end position="279"/>
    </location>
</feature>
<dbReference type="GO" id="GO:0003677">
    <property type="term" value="F:DNA binding"/>
    <property type="evidence" value="ECO:0007669"/>
    <property type="project" value="UniProtKB-KW"/>
</dbReference>
<dbReference type="PANTHER" id="PTHR30514:SF1">
    <property type="entry name" value="HTH-TYPE TRANSCRIPTIONAL REGULATOR HEXR-RELATED"/>
    <property type="match status" value="1"/>
</dbReference>
<evidence type="ECO:0000256" key="2">
    <source>
        <dbReference type="ARBA" id="ARBA00023125"/>
    </source>
</evidence>
<dbReference type="EMBL" id="JACBZP010000001">
    <property type="protein sequence ID" value="NYI67291.1"/>
    <property type="molecule type" value="Genomic_DNA"/>
</dbReference>
<dbReference type="InterPro" id="IPR047640">
    <property type="entry name" value="RpiR-like"/>
</dbReference>
<dbReference type="GO" id="GO:0097367">
    <property type="term" value="F:carbohydrate derivative binding"/>
    <property type="evidence" value="ECO:0007669"/>
    <property type="project" value="InterPro"/>
</dbReference>
<dbReference type="InterPro" id="IPR000281">
    <property type="entry name" value="HTH_RpiR"/>
</dbReference>
<dbReference type="SUPFAM" id="SSF53697">
    <property type="entry name" value="SIS domain"/>
    <property type="match status" value="1"/>
</dbReference>
<keyword evidence="7" id="KW-1185">Reference proteome</keyword>
<dbReference type="Pfam" id="PF01418">
    <property type="entry name" value="HTH_6"/>
    <property type="match status" value="1"/>
</dbReference>
<dbReference type="InterPro" id="IPR036388">
    <property type="entry name" value="WH-like_DNA-bd_sf"/>
</dbReference>
<comment type="caution">
    <text evidence="6">The sequence shown here is derived from an EMBL/GenBank/DDBJ whole genome shotgun (WGS) entry which is preliminary data.</text>
</comment>
<dbReference type="Gene3D" id="1.10.10.10">
    <property type="entry name" value="Winged helix-like DNA-binding domain superfamily/Winged helix DNA-binding domain"/>
    <property type="match status" value="1"/>
</dbReference>
<evidence type="ECO:0000259" key="5">
    <source>
        <dbReference type="PROSITE" id="PS51464"/>
    </source>
</evidence>
<evidence type="ECO:0000256" key="3">
    <source>
        <dbReference type="ARBA" id="ARBA00023163"/>
    </source>
</evidence>
<dbReference type="GO" id="GO:1901135">
    <property type="term" value="P:carbohydrate derivative metabolic process"/>
    <property type="evidence" value="ECO:0007669"/>
    <property type="project" value="InterPro"/>
</dbReference>
<dbReference type="AlphaFoldDB" id="A0A7Z0ABT3"/>
<dbReference type="InterPro" id="IPR009057">
    <property type="entry name" value="Homeodomain-like_sf"/>
</dbReference>
<dbReference type="Pfam" id="PF01380">
    <property type="entry name" value="SIS"/>
    <property type="match status" value="1"/>
</dbReference>
<evidence type="ECO:0000313" key="6">
    <source>
        <dbReference type="EMBL" id="NYI67291.1"/>
    </source>
</evidence>
<dbReference type="Proteomes" id="UP000539111">
    <property type="component" value="Unassembled WGS sequence"/>
</dbReference>
<keyword evidence="3" id="KW-0804">Transcription</keyword>
<accession>A0A7Z0ABT3</accession>
<dbReference type="InterPro" id="IPR035472">
    <property type="entry name" value="RpiR-like_SIS"/>
</dbReference>
<proteinExistence type="predicted"/>
<name>A0A7Z0ABT3_9MICO</name>
<dbReference type="GO" id="GO:0003700">
    <property type="term" value="F:DNA-binding transcription factor activity"/>
    <property type="evidence" value="ECO:0007669"/>
    <property type="project" value="InterPro"/>
</dbReference>
<dbReference type="InterPro" id="IPR046348">
    <property type="entry name" value="SIS_dom_sf"/>
</dbReference>
<keyword evidence="1" id="KW-0805">Transcription regulation</keyword>
<dbReference type="SUPFAM" id="SSF46689">
    <property type="entry name" value="Homeodomain-like"/>
    <property type="match status" value="1"/>
</dbReference>
<dbReference type="Gene3D" id="3.40.50.10490">
    <property type="entry name" value="Glucose-6-phosphate isomerase like protein, domain 1"/>
    <property type="match status" value="1"/>
</dbReference>
<evidence type="ECO:0000256" key="1">
    <source>
        <dbReference type="ARBA" id="ARBA00023015"/>
    </source>
</evidence>
<dbReference type="RefSeq" id="WP_179427151.1">
    <property type="nucleotide sequence ID" value="NZ_JACBZP010000001.1"/>
</dbReference>
<dbReference type="PANTHER" id="PTHR30514">
    <property type="entry name" value="GLUCOKINASE"/>
    <property type="match status" value="1"/>
</dbReference>
<sequence>MTAQTPDTTAPTIGVANRVRAKLPEMSTVMTKIAQFLLDNPQAPLKMSIGELAGRAGTSPATVTRFCRLLGFAGYSPLRVSIATDLGRAAGRETWTIDIGRAFGPDDSPRAVLSTLVNAHTRSLQETAAIMDLPLLKRVAHKIAVSTHVDIYGVGGSSMLAAEMQARLYRIGINTHYWAEVHAGLTSAAVQGRTCVAIGISNTGHTDETIQMLRQAGHAGALTVAISNNPTSPLAEEADVRIITSVYEQYLQPDDLSAKHVQLLVLDLLYLLVAQEDFQQSTTNLALTAEAVSTHRVASEGAMPARPRHSQQ</sequence>
<evidence type="ECO:0000259" key="4">
    <source>
        <dbReference type="PROSITE" id="PS51071"/>
    </source>
</evidence>
<dbReference type="CDD" id="cd05013">
    <property type="entry name" value="SIS_RpiR"/>
    <property type="match status" value="1"/>
</dbReference>